<evidence type="ECO:0000313" key="8">
    <source>
        <dbReference type="EMBL" id="MFC4124315.1"/>
    </source>
</evidence>
<dbReference type="InterPro" id="IPR051677">
    <property type="entry name" value="AfsR-DnrI-RedD_regulator"/>
</dbReference>
<keyword evidence="4 6" id="KW-0238">DNA-binding</keyword>
<evidence type="ECO:0000256" key="1">
    <source>
        <dbReference type="ARBA" id="ARBA00005820"/>
    </source>
</evidence>
<evidence type="ECO:0000256" key="4">
    <source>
        <dbReference type="ARBA" id="ARBA00023125"/>
    </source>
</evidence>
<dbReference type="InterPro" id="IPR027417">
    <property type="entry name" value="P-loop_NTPase"/>
</dbReference>
<comment type="similarity">
    <text evidence="1">Belongs to the AfsR/DnrI/RedD regulatory family.</text>
</comment>
<dbReference type="RefSeq" id="WP_378546183.1">
    <property type="nucleotide sequence ID" value="NZ_JBHSBA010000003.1"/>
</dbReference>
<dbReference type="CDD" id="cd15831">
    <property type="entry name" value="BTAD"/>
    <property type="match status" value="1"/>
</dbReference>
<organism evidence="8 9">
    <name type="scientific">Nocardia rhizosphaerae</name>
    <dbReference type="NCBI Taxonomy" id="1691571"/>
    <lineage>
        <taxon>Bacteria</taxon>
        <taxon>Bacillati</taxon>
        <taxon>Actinomycetota</taxon>
        <taxon>Actinomycetes</taxon>
        <taxon>Mycobacteriales</taxon>
        <taxon>Nocardiaceae</taxon>
        <taxon>Nocardia</taxon>
    </lineage>
</organism>
<accession>A0ABV8L0Z3</accession>
<feature type="domain" description="OmpR/PhoB-type" evidence="7">
    <location>
        <begin position="1"/>
        <end position="98"/>
    </location>
</feature>
<evidence type="ECO:0000259" key="7">
    <source>
        <dbReference type="PROSITE" id="PS51755"/>
    </source>
</evidence>
<evidence type="ECO:0000256" key="3">
    <source>
        <dbReference type="ARBA" id="ARBA00023015"/>
    </source>
</evidence>
<dbReference type="InterPro" id="IPR036388">
    <property type="entry name" value="WH-like_DNA-bd_sf"/>
</dbReference>
<dbReference type="SMART" id="SM01043">
    <property type="entry name" value="BTAD"/>
    <property type="match status" value="1"/>
</dbReference>
<dbReference type="SMART" id="SM00862">
    <property type="entry name" value="Trans_reg_C"/>
    <property type="match status" value="1"/>
</dbReference>
<reference evidence="9" key="1">
    <citation type="journal article" date="2019" name="Int. J. Syst. Evol. Microbiol.">
        <title>The Global Catalogue of Microorganisms (GCM) 10K type strain sequencing project: providing services to taxonomists for standard genome sequencing and annotation.</title>
        <authorList>
            <consortium name="The Broad Institute Genomics Platform"/>
            <consortium name="The Broad Institute Genome Sequencing Center for Infectious Disease"/>
            <person name="Wu L."/>
            <person name="Ma J."/>
        </authorList>
    </citation>
    <scope>NUCLEOTIDE SEQUENCE [LARGE SCALE GENOMIC DNA]</scope>
    <source>
        <strain evidence="9">CGMCC 4.7204</strain>
    </source>
</reference>
<evidence type="ECO:0000256" key="6">
    <source>
        <dbReference type="PROSITE-ProRule" id="PRU01091"/>
    </source>
</evidence>
<name>A0ABV8L0Z3_9NOCA</name>
<dbReference type="SUPFAM" id="SSF52540">
    <property type="entry name" value="P-loop containing nucleoside triphosphate hydrolases"/>
    <property type="match status" value="1"/>
</dbReference>
<dbReference type="SUPFAM" id="SSF48452">
    <property type="entry name" value="TPR-like"/>
    <property type="match status" value="2"/>
</dbReference>
<proteinExistence type="inferred from homology"/>
<sequence length="990" mass="104953">MLKFAVLGEVRAWREATELDLGSRQQRALLAALLLRTGRSATVDELVADVWGENPPASATGALRNHILHLRRVLEPDRAAGTPPTVLVSLGGGYALRVPAGCVDIEQVDDLMVALHTGHDTGADVASETVDAALRYWTGTPLAGLPGPFAERQRAHLADRRLVLLEQRAELDLRRGHYSEAIAQLGPLCAEQPLRERPRGLLMTALYQSGRQAEALGVYAETRRALVEELGLEPGPELADLHRRILAGEVSAPDAAPAPRATPRVAQLPADVVDFTGRAEVVDLLVDRLTADGPGVAVCTIGGMGGIGKSALAVHVAHRVREHFPDGQLHVDLHGFAADGASGADAADTLGDFLRALGVLEGELAAGGAERAAQFRSRLDGKRVLVVLDNARAVDQIAPLIPGTPGSAVLVTSRSALPELPGTTAVRLDVLTDAEAHRLLAGIAGRRRIAAEPEAAAAVLRACGGLPLAVRIVGARLAARPAWTVHAIAERLRDAQQRLSVLRTGDLAVELAFRISYDQLDAGHARAFRMLAVPEVAELCTQGAAAVLGIDAADAEQVCEDLVDLNLLESTAPGRYTYHDLLRLFARELPSTGQADPPLTALRRLLDFYLATLKNTVAVCNPGTKLPENLRATTAPGMRFADEPQAQAWLAGQRYNLVSLYRQCAQTGGPVLAPAADIAWATAELVDGGANCIEVARALEELLDAALRAGDRSVECRVRVALGVLLACSLGALRQGRDHQRIALSLDRGTISDARLTAFAAQLLAISTRCGTETAAPLAHSARAIRLARRIGDRAVECACLVHEVKTLSDAGDYPAARARAVAARAMAVELGNRSLEVMAMHELGVTLVFQGETAEGVRLCADAVVAARAGGIELRLGWALSRLTQVLLMAGRAAEAEPVVDEAIEVLTRVVGPLSRARVLVLRGMVKQAVDKPGEAQESFDTAAEAFASMPDPHLARERFAVDLEAPITTVLHAQRAALRSRLRVIAAS</sequence>
<dbReference type="Gene3D" id="1.10.8.430">
    <property type="entry name" value="Helical domain of apoptotic protease-activating factors"/>
    <property type="match status" value="1"/>
</dbReference>
<dbReference type="InterPro" id="IPR002182">
    <property type="entry name" value="NB-ARC"/>
</dbReference>
<dbReference type="Pfam" id="PF00486">
    <property type="entry name" value="Trans_reg_C"/>
    <property type="match status" value="1"/>
</dbReference>
<dbReference type="InterPro" id="IPR005158">
    <property type="entry name" value="BTAD"/>
</dbReference>
<comment type="caution">
    <text evidence="8">The sequence shown here is derived from an EMBL/GenBank/DDBJ whole genome shotgun (WGS) entry which is preliminary data.</text>
</comment>
<keyword evidence="3" id="KW-0805">Transcription regulation</keyword>
<dbReference type="InterPro" id="IPR001867">
    <property type="entry name" value="OmpR/PhoB-type_DNA-bd"/>
</dbReference>
<evidence type="ECO:0000313" key="9">
    <source>
        <dbReference type="Proteomes" id="UP001595767"/>
    </source>
</evidence>
<protein>
    <submittedName>
        <fullName evidence="8">BTAD domain-containing putative transcriptional regulator</fullName>
    </submittedName>
</protein>
<dbReference type="InterPro" id="IPR042197">
    <property type="entry name" value="Apaf_helical"/>
</dbReference>
<dbReference type="PROSITE" id="PS51755">
    <property type="entry name" value="OMPR_PHOB"/>
    <property type="match status" value="1"/>
</dbReference>
<dbReference type="SUPFAM" id="SSF46894">
    <property type="entry name" value="C-terminal effector domain of the bipartite response regulators"/>
    <property type="match status" value="1"/>
</dbReference>
<dbReference type="PANTHER" id="PTHR35807:SF1">
    <property type="entry name" value="TRANSCRIPTIONAL REGULATOR REDD"/>
    <property type="match status" value="1"/>
</dbReference>
<keyword evidence="5" id="KW-0804">Transcription</keyword>
<feature type="DNA-binding region" description="OmpR/PhoB-type" evidence="6">
    <location>
        <begin position="1"/>
        <end position="98"/>
    </location>
</feature>
<evidence type="ECO:0000256" key="2">
    <source>
        <dbReference type="ARBA" id="ARBA00022737"/>
    </source>
</evidence>
<dbReference type="Pfam" id="PF00931">
    <property type="entry name" value="NB-ARC"/>
    <property type="match status" value="1"/>
</dbReference>
<keyword evidence="2" id="KW-0677">Repeat</keyword>
<dbReference type="Proteomes" id="UP001595767">
    <property type="component" value="Unassembled WGS sequence"/>
</dbReference>
<dbReference type="PRINTS" id="PR00364">
    <property type="entry name" value="DISEASERSIST"/>
</dbReference>
<gene>
    <name evidence="8" type="ORF">ACFOW8_05180</name>
</gene>
<dbReference type="PANTHER" id="PTHR35807">
    <property type="entry name" value="TRANSCRIPTIONAL REGULATOR REDD-RELATED"/>
    <property type="match status" value="1"/>
</dbReference>
<dbReference type="EMBL" id="JBHSBA010000003">
    <property type="protein sequence ID" value="MFC4124315.1"/>
    <property type="molecule type" value="Genomic_DNA"/>
</dbReference>
<dbReference type="InterPro" id="IPR011990">
    <property type="entry name" value="TPR-like_helical_dom_sf"/>
</dbReference>
<dbReference type="Gene3D" id="1.10.10.10">
    <property type="entry name" value="Winged helix-like DNA-binding domain superfamily/Winged helix DNA-binding domain"/>
    <property type="match status" value="1"/>
</dbReference>
<evidence type="ECO:0000256" key="5">
    <source>
        <dbReference type="ARBA" id="ARBA00023163"/>
    </source>
</evidence>
<keyword evidence="9" id="KW-1185">Reference proteome</keyword>
<dbReference type="Gene3D" id="1.25.40.10">
    <property type="entry name" value="Tetratricopeptide repeat domain"/>
    <property type="match status" value="2"/>
</dbReference>
<dbReference type="InterPro" id="IPR016032">
    <property type="entry name" value="Sig_transdc_resp-reg_C-effctor"/>
</dbReference>
<dbReference type="Pfam" id="PF03704">
    <property type="entry name" value="BTAD"/>
    <property type="match status" value="1"/>
</dbReference>